<dbReference type="InterPro" id="IPR000594">
    <property type="entry name" value="ThiF_NAD_FAD-bd"/>
</dbReference>
<sequence length="322" mass="35647">MKIKLKCPVVYTSKGIFLLSNNNYGINCSIGDHLSDILIQLEKGIAYSDIQTLLKDDQFADIFFKLKDKNLLICTTDSYQGTSLEKSYDFFNFHFANFDTSFSFLDDIHVAIVGCGGIGCNVAMCLATAGIRKISLVDFDQVQPSNLNCQFAYNLSDIGKSKTKCLQEKLFNINPTLDINIYEKKVSKATDLSPLSTDVKLIVCAIDTPPICASIYCLEYTIQNNMNIIFGSTGYTTIAVGPLLVSHAARCNYLTSLEANLAKKASIVSGSLSSTNLLVCAILGNEIINFFYPFSNNMLLNRKRIYAPISMQVLEEKSYDSD</sequence>
<dbReference type="OrthoDB" id="2746358at2"/>
<dbReference type="RefSeq" id="WP_100128697.1">
    <property type="nucleotide sequence ID" value="NZ_CADDYI010000006.1"/>
</dbReference>
<dbReference type="InterPro" id="IPR045886">
    <property type="entry name" value="ThiF/MoeB/HesA"/>
</dbReference>
<dbReference type="CDD" id="cd01483">
    <property type="entry name" value="E1_enzyme_family"/>
    <property type="match status" value="1"/>
</dbReference>
<dbReference type="Gene3D" id="3.40.50.720">
    <property type="entry name" value="NAD(P)-binding Rossmann-like Domain"/>
    <property type="match status" value="1"/>
</dbReference>
<dbReference type="InterPro" id="IPR035985">
    <property type="entry name" value="Ubiquitin-activating_enz"/>
</dbReference>
<protein>
    <recommendedName>
        <fullName evidence="1">THIF-type NAD/FAD binding fold domain-containing protein</fullName>
    </recommendedName>
</protein>
<evidence type="ECO:0000259" key="1">
    <source>
        <dbReference type="Pfam" id="PF00899"/>
    </source>
</evidence>
<comment type="caution">
    <text evidence="2">The sequence shown here is derived from an EMBL/GenBank/DDBJ whole genome shotgun (WGS) entry which is preliminary data.</text>
</comment>
<dbReference type="EMBL" id="NJGE01000005">
    <property type="protein sequence ID" value="PIT69475.1"/>
    <property type="molecule type" value="Genomic_DNA"/>
</dbReference>
<organism evidence="2 3">
    <name type="scientific">Bartonella tribocorum</name>
    <dbReference type="NCBI Taxonomy" id="85701"/>
    <lineage>
        <taxon>Bacteria</taxon>
        <taxon>Pseudomonadati</taxon>
        <taxon>Pseudomonadota</taxon>
        <taxon>Alphaproteobacteria</taxon>
        <taxon>Hyphomicrobiales</taxon>
        <taxon>Bartonellaceae</taxon>
        <taxon>Bartonella</taxon>
    </lineage>
</organism>
<dbReference type="Pfam" id="PF00899">
    <property type="entry name" value="ThiF"/>
    <property type="match status" value="1"/>
</dbReference>
<evidence type="ECO:0000313" key="3">
    <source>
        <dbReference type="Proteomes" id="UP000229839"/>
    </source>
</evidence>
<dbReference type="AlphaFoldDB" id="A0A2M6UTF7"/>
<reference evidence="2 3" key="1">
    <citation type="submission" date="2017-06" db="EMBL/GenBank/DDBJ databases">
        <title>Draft genome of Bartonella tribocorum strain L103, isolated from a rodent in Laos.</title>
        <authorList>
            <person name="Hadjadj L."/>
            <person name="Jiyipong T."/>
            <person name="Morand S."/>
            <person name="Diene S.M."/>
            <person name="Rolain J.-M."/>
        </authorList>
    </citation>
    <scope>NUCLEOTIDE SEQUENCE [LARGE SCALE GENOMIC DNA]</scope>
    <source>
        <strain evidence="2 3">L103</strain>
    </source>
</reference>
<dbReference type="GO" id="GO:0061504">
    <property type="term" value="P:cyclic threonylcarbamoyladenosine biosynthetic process"/>
    <property type="evidence" value="ECO:0007669"/>
    <property type="project" value="TreeGrafter"/>
</dbReference>
<evidence type="ECO:0000313" key="2">
    <source>
        <dbReference type="EMBL" id="PIT69475.1"/>
    </source>
</evidence>
<dbReference type="SUPFAM" id="SSF69572">
    <property type="entry name" value="Activating enzymes of the ubiquitin-like proteins"/>
    <property type="match status" value="1"/>
</dbReference>
<gene>
    <name evidence="2" type="ORF">CER18_03390</name>
</gene>
<dbReference type="GO" id="GO:0008641">
    <property type="term" value="F:ubiquitin-like modifier activating enzyme activity"/>
    <property type="evidence" value="ECO:0007669"/>
    <property type="project" value="InterPro"/>
</dbReference>
<accession>A0A2M6UTF7</accession>
<feature type="domain" description="THIF-type NAD/FAD binding fold" evidence="1">
    <location>
        <begin position="105"/>
        <end position="312"/>
    </location>
</feature>
<dbReference type="PANTHER" id="PTHR43267">
    <property type="entry name" value="TRNA THREONYLCARBAMOYLADENOSINE DEHYDRATASE"/>
    <property type="match status" value="1"/>
</dbReference>
<proteinExistence type="predicted"/>
<dbReference type="PANTHER" id="PTHR43267:SF3">
    <property type="entry name" value="THIF PROTEIN"/>
    <property type="match status" value="1"/>
</dbReference>
<dbReference type="Proteomes" id="UP000229839">
    <property type="component" value="Unassembled WGS sequence"/>
</dbReference>
<dbReference type="GO" id="GO:0061503">
    <property type="term" value="F:tRNA threonylcarbamoyladenosine dehydratase"/>
    <property type="evidence" value="ECO:0007669"/>
    <property type="project" value="TreeGrafter"/>
</dbReference>
<name>A0A2M6UTF7_9HYPH</name>